<organism evidence="1 2">
    <name type="scientific">Catenuloplanes indicus</name>
    <dbReference type="NCBI Taxonomy" id="137267"/>
    <lineage>
        <taxon>Bacteria</taxon>
        <taxon>Bacillati</taxon>
        <taxon>Actinomycetota</taxon>
        <taxon>Actinomycetes</taxon>
        <taxon>Micromonosporales</taxon>
        <taxon>Micromonosporaceae</taxon>
        <taxon>Catenuloplanes</taxon>
    </lineage>
</organism>
<dbReference type="EMBL" id="JAUSUZ010000001">
    <property type="protein sequence ID" value="MDQ0363754.1"/>
    <property type="molecule type" value="Genomic_DNA"/>
</dbReference>
<protein>
    <submittedName>
        <fullName evidence="1">Uncharacterized protein</fullName>
    </submittedName>
</protein>
<sequence>MHLDLRIQQSVVAPGLESLLAAAGFGVEARHDYLICEPGSLNPPSSAPSGSEMASGFVVAGFEVREPRGDAERVALAAAQNEAFGGGPVATAADAARLERVRAQGGVVRWRSPRTVPAPVAGSRWRRTTA</sequence>
<evidence type="ECO:0000313" key="2">
    <source>
        <dbReference type="Proteomes" id="UP001240236"/>
    </source>
</evidence>
<accession>A0AAE4AVA9</accession>
<reference evidence="1 2" key="1">
    <citation type="submission" date="2023-07" db="EMBL/GenBank/DDBJ databases">
        <title>Sequencing the genomes of 1000 actinobacteria strains.</title>
        <authorList>
            <person name="Klenk H.-P."/>
        </authorList>
    </citation>
    <scope>NUCLEOTIDE SEQUENCE [LARGE SCALE GENOMIC DNA]</scope>
    <source>
        <strain evidence="1 2">DSM 44709</strain>
    </source>
</reference>
<dbReference type="Gene3D" id="3.40.630.30">
    <property type="match status" value="1"/>
</dbReference>
<comment type="caution">
    <text evidence="1">The sequence shown here is derived from an EMBL/GenBank/DDBJ whole genome shotgun (WGS) entry which is preliminary data.</text>
</comment>
<evidence type="ECO:0000313" key="1">
    <source>
        <dbReference type="EMBL" id="MDQ0363754.1"/>
    </source>
</evidence>
<name>A0AAE4AVA9_9ACTN</name>
<dbReference type="Proteomes" id="UP001240236">
    <property type="component" value="Unassembled WGS sequence"/>
</dbReference>
<keyword evidence="2" id="KW-1185">Reference proteome</keyword>
<gene>
    <name evidence="1" type="ORF">J2S42_000423</name>
</gene>
<proteinExistence type="predicted"/>
<dbReference type="AlphaFoldDB" id="A0AAE4AVA9"/>
<dbReference type="RefSeq" id="WP_307234628.1">
    <property type="nucleotide sequence ID" value="NZ_JAUSUZ010000001.1"/>
</dbReference>